<evidence type="ECO:0000313" key="3">
    <source>
        <dbReference type="Proteomes" id="UP001152797"/>
    </source>
</evidence>
<name>A0A9P1DNE0_9DINO</name>
<accession>A0A9P1DNE0</accession>
<protein>
    <submittedName>
        <fullName evidence="1">Uncharacterized protein</fullName>
    </submittedName>
</protein>
<comment type="caution">
    <text evidence="1">The sequence shown here is derived from an EMBL/GenBank/DDBJ whole genome shotgun (WGS) entry which is preliminary data.</text>
</comment>
<keyword evidence="3" id="KW-1185">Reference proteome</keyword>
<sequence length="61" mass="6849">AAQNPALVKLRQAEPALEASRRRARELEMKLEAQLDGKISLGDVQGEVVCAKQRKECFLRE</sequence>
<dbReference type="Proteomes" id="UP001152797">
    <property type="component" value="Unassembled WGS sequence"/>
</dbReference>
<dbReference type="AlphaFoldDB" id="A0A9P1DNE0"/>
<proteinExistence type="predicted"/>
<dbReference type="EMBL" id="CAMXCT030005340">
    <property type="protein sequence ID" value="CAL4799421.1"/>
    <property type="molecule type" value="Genomic_DNA"/>
</dbReference>
<reference evidence="1" key="1">
    <citation type="submission" date="2022-10" db="EMBL/GenBank/DDBJ databases">
        <authorList>
            <person name="Chen Y."/>
            <person name="Dougan E. K."/>
            <person name="Chan C."/>
            <person name="Rhodes N."/>
            <person name="Thang M."/>
        </authorList>
    </citation>
    <scope>NUCLEOTIDE SEQUENCE</scope>
</reference>
<evidence type="ECO:0000313" key="2">
    <source>
        <dbReference type="EMBL" id="CAL1165484.1"/>
    </source>
</evidence>
<dbReference type="EMBL" id="CAMXCT020005340">
    <property type="protein sequence ID" value="CAL1165484.1"/>
    <property type="molecule type" value="Genomic_DNA"/>
</dbReference>
<feature type="non-terminal residue" evidence="1">
    <location>
        <position position="1"/>
    </location>
</feature>
<dbReference type="EMBL" id="CAMXCT010005340">
    <property type="protein sequence ID" value="CAI4012109.1"/>
    <property type="molecule type" value="Genomic_DNA"/>
</dbReference>
<reference evidence="2" key="2">
    <citation type="submission" date="2024-04" db="EMBL/GenBank/DDBJ databases">
        <authorList>
            <person name="Chen Y."/>
            <person name="Shah S."/>
            <person name="Dougan E. K."/>
            <person name="Thang M."/>
            <person name="Chan C."/>
        </authorList>
    </citation>
    <scope>NUCLEOTIDE SEQUENCE [LARGE SCALE GENOMIC DNA]</scope>
</reference>
<feature type="non-terminal residue" evidence="1">
    <location>
        <position position="61"/>
    </location>
</feature>
<gene>
    <name evidence="1" type="ORF">C1SCF055_LOCUS37206</name>
</gene>
<dbReference type="OrthoDB" id="435488at2759"/>
<organism evidence="1">
    <name type="scientific">Cladocopium goreaui</name>
    <dbReference type="NCBI Taxonomy" id="2562237"/>
    <lineage>
        <taxon>Eukaryota</taxon>
        <taxon>Sar</taxon>
        <taxon>Alveolata</taxon>
        <taxon>Dinophyceae</taxon>
        <taxon>Suessiales</taxon>
        <taxon>Symbiodiniaceae</taxon>
        <taxon>Cladocopium</taxon>
    </lineage>
</organism>
<evidence type="ECO:0000313" key="1">
    <source>
        <dbReference type="EMBL" id="CAI4012109.1"/>
    </source>
</evidence>